<dbReference type="PANTHER" id="PTHR21256:SF2">
    <property type="entry name" value="HISTIDINE BIOSYNTHESIS TRIFUNCTIONAL PROTEIN"/>
    <property type="match status" value="1"/>
</dbReference>
<feature type="active site" description="Proton acceptor" evidence="6">
    <location>
        <position position="341"/>
    </location>
</feature>
<reference evidence="11 12" key="1">
    <citation type="submission" date="2020-08" db="EMBL/GenBank/DDBJ databases">
        <title>Genomic Encyclopedia of Type Strains, Phase IV (KMG-IV): sequencing the most valuable type-strain genomes for metagenomic binning, comparative biology and taxonomic classification.</title>
        <authorList>
            <person name="Goeker M."/>
        </authorList>
    </citation>
    <scope>NUCLEOTIDE SEQUENCE [LARGE SCALE GENOMIC DNA]</scope>
    <source>
        <strain evidence="11 12">DSM 103725</strain>
    </source>
</reference>
<dbReference type="GO" id="GO:0004399">
    <property type="term" value="F:histidinol dehydrogenase activity"/>
    <property type="evidence" value="ECO:0007669"/>
    <property type="project" value="UniProtKB-EC"/>
</dbReference>
<accession>A0A7X0LLZ6</accession>
<dbReference type="NCBIfam" id="TIGR00069">
    <property type="entry name" value="hisD"/>
    <property type="match status" value="1"/>
</dbReference>
<keyword evidence="10" id="KW-0175">Coiled coil</keyword>
<dbReference type="EC" id="1.1.1.23" evidence="11"/>
<sequence length="442" mass="45954">MLPIYDLQTPDGQAGLDACLARLRDTASATGDAAKTVADVMADVQAHGDAALVKYMQKWTDPAFDAARIRVTAEELAEAEATLAENAELRDAIQRAIDNVREYQQHVMPADTGTVTINGAELGMRWTAVDKVGLCVPGGTAVLFSTLVMLAVPAMVAGVAPENIHVMSPPPTAGTGMGTNDISPIVLGTCKMLGITNVYRIGGAQGVAALGHGTESVPQVDLIAGPGNIFVQLAKAQLGAACGTDNGFYGPSEIVTVADASANPRCVGADLIAQAEHNPGKCFLVAWEAGVIDAIVDEVETQLWERDRTEAIVNALRDESCAVVANDEAHAIEIANTFAAEHVNLAVADPQKMLDQIRHAGEVFLGDQTPVAAGDYHAGPSHCLPTGTTARFTSGVSVYTFLKRTGTVAYPSGMSSQTIADIAAMAEAEGLDGHAASARVRG</sequence>
<feature type="binding site" evidence="7">
    <location>
        <position position="434"/>
    </location>
    <ligand>
        <name>substrate</name>
    </ligand>
</feature>
<dbReference type="Proteomes" id="UP000541810">
    <property type="component" value="Unassembled WGS sequence"/>
</dbReference>
<dbReference type="Pfam" id="PF00815">
    <property type="entry name" value="Histidinol_dh"/>
    <property type="match status" value="1"/>
</dbReference>
<feature type="binding site" evidence="8">
    <location>
        <position position="434"/>
    </location>
    <ligand>
        <name>Zn(2+)</name>
        <dbReference type="ChEBI" id="CHEBI:29105"/>
    </ligand>
</feature>
<organism evidence="11 12">
    <name type="scientific">Algisphaera agarilytica</name>
    <dbReference type="NCBI Taxonomy" id="1385975"/>
    <lineage>
        <taxon>Bacteria</taxon>
        <taxon>Pseudomonadati</taxon>
        <taxon>Planctomycetota</taxon>
        <taxon>Phycisphaerae</taxon>
        <taxon>Phycisphaerales</taxon>
        <taxon>Phycisphaeraceae</taxon>
        <taxon>Algisphaera</taxon>
    </lineage>
</organism>
<dbReference type="PANTHER" id="PTHR21256">
    <property type="entry name" value="HISTIDINOL DEHYDROGENASE HDH"/>
    <property type="match status" value="1"/>
</dbReference>
<keyword evidence="2 8" id="KW-0479">Metal-binding</keyword>
<evidence type="ECO:0000256" key="10">
    <source>
        <dbReference type="SAM" id="Coils"/>
    </source>
</evidence>
<feature type="binding site" evidence="7">
    <location>
        <position position="342"/>
    </location>
    <ligand>
        <name>substrate</name>
    </ligand>
</feature>
<dbReference type="GO" id="GO:0051287">
    <property type="term" value="F:NAD binding"/>
    <property type="evidence" value="ECO:0007669"/>
    <property type="project" value="InterPro"/>
</dbReference>
<comment type="caution">
    <text evidence="11">The sequence shown here is derived from an EMBL/GenBank/DDBJ whole genome shotgun (WGS) entry which is preliminary data.</text>
</comment>
<dbReference type="GO" id="GO:0046872">
    <property type="term" value="F:metal ion binding"/>
    <property type="evidence" value="ECO:0007669"/>
    <property type="project" value="UniProtKB-KW"/>
</dbReference>
<evidence type="ECO:0000256" key="2">
    <source>
        <dbReference type="ARBA" id="ARBA00022723"/>
    </source>
</evidence>
<feature type="binding site" evidence="7">
    <location>
        <position position="252"/>
    </location>
    <ligand>
        <name>substrate</name>
    </ligand>
</feature>
<dbReference type="SUPFAM" id="SSF53720">
    <property type="entry name" value="ALDH-like"/>
    <property type="match status" value="1"/>
</dbReference>
<dbReference type="EMBL" id="JACHGY010000001">
    <property type="protein sequence ID" value="MBB6430488.1"/>
    <property type="molecule type" value="Genomic_DNA"/>
</dbReference>
<evidence type="ECO:0000313" key="12">
    <source>
        <dbReference type="Proteomes" id="UP000541810"/>
    </source>
</evidence>
<dbReference type="InterPro" id="IPR012131">
    <property type="entry name" value="Hstdl_DH"/>
</dbReference>
<keyword evidence="4 5" id="KW-0560">Oxidoreductase</keyword>
<dbReference type="AlphaFoldDB" id="A0A7X0LLZ6"/>
<feature type="binding site" evidence="7">
    <location>
        <position position="277"/>
    </location>
    <ligand>
        <name>substrate</name>
    </ligand>
</feature>
<evidence type="ECO:0000256" key="5">
    <source>
        <dbReference type="PIRNR" id="PIRNR000099"/>
    </source>
</evidence>
<evidence type="ECO:0000256" key="7">
    <source>
        <dbReference type="PIRSR" id="PIRSR000099-3"/>
    </source>
</evidence>
<feature type="coiled-coil region" evidence="10">
    <location>
        <begin position="79"/>
        <end position="106"/>
    </location>
</feature>
<evidence type="ECO:0000256" key="9">
    <source>
        <dbReference type="RuleBase" id="RU004175"/>
    </source>
</evidence>
<proteinExistence type="inferred from homology"/>
<feature type="binding site" evidence="8">
    <location>
        <position position="277"/>
    </location>
    <ligand>
        <name>Zn(2+)</name>
        <dbReference type="ChEBI" id="CHEBI:29105"/>
    </ligand>
</feature>
<feature type="binding site" evidence="7">
    <location>
        <position position="274"/>
    </location>
    <ligand>
        <name>substrate</name>
    </ligand>
</feature>
<feature type="binding site" evidence="7">
    <location>
        <position position="375"/>
    </location>
    <ligand>
        <name>substrate</name>
    </ligand>
</feature>
<dbReference type="PIRSF" id="PIRSF000099">
    <property type="entry name" value="Histidinol_dh"/>
    <property type="match status" value="1"/>
</dbReference>
<dbReference type="PRINTS" id="PR00083">
    <property type="entry name" value="HOLDHDRGNASE"/>
</dbReference>
<feature type="active site" description="Proton acceptor" evidence="6">
    <location>
        <position position="342"/>
    </location>
</feature>
<dbReference type="InterPro" id="IPR016161">
    <property type="entry name" value="Ald_DH/histidinol_DH"/>
</dbReference>
<dbReference type="RefSeq" id="WP_184678002.1">
    <property type="nucleotide sequence ID" value="NZ_JACHGY010000001.1"/>
</dbReference>
<dbReference type="CDD" id="cd06572">
    <property type="entry name" value="Histidinol_dh"/>
    <property type="match status" value="1"/>
</dbReference>
<evidence type="ECO:0000256" key="1">
    <source>
        <dbReference type="ARBA" id="ARBA00010178"/>
    </source>
</evidence>
<evidence type="ECO:0000256" key="8">
    <source>
        <dbReference type="PIRSR" id="PIRSR000099-4"/>
    </source>
</evidence>
<dbReference type="Gene3D" id="3.40.50.1980">
    <property type="entry name" value="Nitrogenase molybdenum iron protein domain"/>
    <property type="match status" value="2"/>
</dbReference>
<dbReference type="FunFam" id="3.40.50.1980:FF:000001">
    <property type="entry name" value="Histidinol dehydrogenase"/>
    <property type="match status" value="1"/>
</dbReference>
<name>A0A7X0LLZ6_9BACT</name>
<protein>
    <submittedName>
        <fullName evidence="11">Histidinol dehydrogenase</fullName>
        <ecNumber evidence="11">1.1.1.23</ecNumber>
    </submittedName>
</protein>
<dbReference type="InterPro" id="IPR022695">
    <property type="entry name" value="Histidinol_DH_monofunct"/>
</dbReference>
<keyword evidence="3 8" id="KW-0862">Zinc</keyword>
<comment type="cofactor">
    <cofactor evidence="8">
        <name>Zn(2+)</name>
        <dbReference type="ChEBI" id="CHEBI:29105"/>
    </cofactor>
    <text evidence="8">Binds 1 zinc ion per subunit.</text>
</comment>
<evidence type="ECO:0000256" key="6">
    <source>
        <dbReference type="PIRSR" id="PIRSR000099-1"/>
    </source>
</evidence>
<feature type="binding site" evidence="8">
    <location>
        <position position="375"/>
    </location>
    <ligand>
        <name>Zn(2+)</name>
        <dbReference type="ChEBI" id="CHEBI:29105"/>
    </ligand>
</feature>
<dbReference type="GO" id="GO:0000105">
    <property type="term" value="P:L-histidine biosynthetic process"/>
    <property type="evidence" value="ECO:0007669"/>
    <property type="project" value="InterPro"/>
</dbReference>
<feature type="binding site" evidence="8">
    <location>
        <position position="274"/>
    </location>
    <ligand>
        <name>Zn(2+)</name>
        <dbReference type="ChEBI" id="CHEBI:29105"/>
    </ligand>
</feature>
<dbReference type="GO" id="GO:0005829">
    <property type="term" value="C:cytosol"/>
    <property type="evidence" value="ECO:0007669"/>
    <property type="project" value="TreeGrafter"/>
</dbReference>
<feature type="binding site" evidence="7">
    <location>
        <position position="429"/>
    </location>
    <ligand>
        <name>substrate</name>
    </ligand>
</feature>
<gene>
    <name evidence="11" type="ORF">HNQ40_002294</name>
</gene>
<evidence type="ECO:0000313" key="11">
    <source>
        <dbReference type="EMBL" id="MBB6430488.1"/>
    </source>
</evidence>
<dbReference type="Gene3D" id="1.20.5.1300">
    <property type="match status" value="1"/>
</dbReference>
<evidence type="ECO:0000256" key="3">
    <source>
        <dbReference type="ARBA" id="ARBA00022833"/>
    </source>
</evidence>
<comment type="similarity">
    <text evidence="1 5 9">Belongs to the histidinol dehydrogenase family.</text>
</comment>
<keyword evidence="12" id="KW-1185">Reference proteome</keyword>
<evidence type="ECO:0000256" key="4">
    <source>
        <dbReference type="ARBA" id="ARBA00023002"/>
    </source>
</evidence>